<dbReference type="RefSeq" id="XP_021755061.1">
    <property type="nucleotide sequence ID" value="XM_021899369.1"/>
</dbReference>
<reference evidence="1" key="2">
    <citation type="submission" date="2021-03" db="UniProtKB">
        <authorList>
            <consortium name="EnsemblPlants"/>
        </authorList>
    </citation>
    <scope>IDENTIFICATION</scope>
</reference>
<evidence type="ECO:0000313" key="2">
    <source>
        <dbReference type="Proteomes" id="UP000596660"/>
    </source>
</evidence>
<dbReference type="OMA" id="FIMGNYV"/>
<dbReference type="KEGG" id="cqi:110720350"/>
<dbReference type="Proteomes" id="UP000596660">
    <property type="component" value="Unplaced"/>
</dbReference>
<sequence>MGNYASCALSSMGKHKSAKVVFPTGEIKQFQQPTKAAELMLEMPGFFLVNSKALQIGKRFSALNADEDLEIGQVYIMFGMKRVNSFITAADMGAVFLAAKRGSNGKVRVVPSYSVESESELPLAHEEDALEMKVVVEELLSEFKHRRSVSRSKKPVLETIVEEPVSIFSRR</sequence>
<evidence type="ECO:0000313" key="1">
    <source>
        <dbReference type="EnsemblPlants" id="AUR62023260-RA:cds"/>
    </source>
</evidence>
<dbReference type="PANTHER" id="PTHR33052">
    <property type="entry name" value="DUF4228 DOMAIN PROTEIN-RELATED"/>
    <property type="match status" value="1"/>
</dbReference>
<dbReference type="AlphaFoldDB" id="A0A803M487"/>
<organism evidence="1 2">
    <name type="scientific">Chenopodium quinoa</name>
    <name type="common">Quinoa</name>
    <dbReference type="NCBI Taxonomy" id="63459"/>
    <lineage>
        <taxon>Eukaryota</taxon>
        <taxon>Viridiplantae</taxon>
        <taxon>Streptophyta</taxon>
        <taxon>Embryophyta</taxon>
        <taxon>Tracheophyta</taxon>
        <taxon>Spermatophyta</taxon>
        <taxon>Magnoliopsida</taxon>
        <taxon>eudicotyledons</taxon>
        <taxon>Gunneridae</taxon>
        <taxon>Pentapetalae</taxon>
        <taxon>Caryophyllales</taxon>
        <taxon>Chenopodiaceae</taxon>
        <taxon>Chenopodioideae</taxon>
        <taxon>Atripliceae</taxon>
        <taxon>Chenopodium</taxon>
    </lineage>
</organism>
<dbReference type="OrthoDB" id="1922322at2759"/>
<protein>
    <submittedName>
        <fullName evidence="1">Uncharacterized protein</fullName>
    </submittedName>
</protein>
<keyword evidence="2" id="KW-1185">Reference proteome</keyword>
<dbReference type="EnsemblPlants" id="AUR62023260-RA">
    <property type="protein sequence ID" value="AUR62023260-RA:cds"/>
    <property type="gene ID" value="AUR62023260"/>
</dbReference>
<dbReference type="Pfam" id="PF14009">
    <property type="entry name" value="PADRE"/>
    <property type="match status" value="1"/>
</dbReference>
<accession>A0A803M487</accession>
<proteinExistence type="predicted"/>
<dbReference type="GeneID" id="110720350"/>
<reference evidence="1" key="1">
    <citation type="journal article" date="2017" name="Nature">
        <title>The genome of Chenopodium quinoa.</title>
        <authorList>
            <person name="Jarvis D.E."/>
            <person name="Ho Y.S."/>
            <person name="Lightfoot D.J."/>
            <person name="Schmoeckel S.M."/>
            <person name="Li B."/>
            <person name="Borm T.J.A."/>
            <person name="Ohyanagi H."/>
            <person name="Mineta K."/>
            <person name="Michell C.T."/>
            <person name="Saber N."/>
            <person name="Kharbatia N.M."/>
            <person name="Rupper R.R."/>
            <person name="Sharp A.R."/>
            <person name="Dally N."/>
            <person name="Boughton B.A."/>
            <person name="Woo Y.H."/>
            <person name="Gao G."/>
            <person name="Schijlen E.G.W.M."/>
            <person name="Guo X."/>
            <person name="Momin A.A."/>
            <person name="Negrao S."/>
            <person name="Al-Babili S."/>
            <person name="Gehring C."/>
            <person name="Roessner U."/>
            <person name="Jung C."/>
            <person name="Murphy K."/>
            <person name="Arold S.T."/>
            <person name="Gojobori T."/>
            <person name="van der Linden C.G."/>
            <person name="van Loo E.N."/>
            <person name="Jellen E.N."/>
            <person name="Maughan P.J."/>
            <person name="Tester M."/>
        </authorList>
    </citation>
    <scope>NUCLEOTIDE SEQUENCE [LARGE SCALE GENOMIC DNA]</scope>
    <source>
        <strain evidence="1">cv. PI 614886</strain>
    </source>
</reference>
<dbReference type="Gramene" id="AUR62023260-RA">
    <property type="protein sequence ID" value="AUR62023260-RA:cds"/>
    <property type="gene ID" value="AUR62023260"/>
</dbReference>
<name>A0A803M487_CHEQI</name>
<gene>
    <name evidence="1" type="primary">LOC110720350</name>
</gene>
<dbReference type="InterPro" id="IPR025322">
    <property type="entry name" value="PADRE_dom"/>
</dbReference>